<name>W2XXK7_PHYNI</name>
<protein>
    <recommendedName>
        <fullName evidence="3">DDE Tnp4 domain-containing protein</fullName>
    </recommendedName>
</protein>
<dbReference type="EMBL" id="ANIY01005715">
    <property type="protein sequence ID" value="ETP27580.1"/>
    <property type="molecule type" value="Genomic_DNA"/>
</dbReference>
<organism evidence="1 2">
    <name type="scientific">Phytophthora nicotianae P10297</name>
    <dbReference type="NCBI Taxonomy" id="1317064"/>
    <lineage>
        <taxon>Eukaryota</taxon>
        <taxon>Sar</taxon>
        <taxon>Stramenopiles</taxon>
        <taxon>Oomycota</taxon>
        <taxon>Peronosporomycetes</taxon>
        <taxon>Peronosporales</taxon>
        <taxon>Peronosporaceae</taxon>
        <taxon>Phytophthora</taxon>
    </lineage>
</organism>
<reference evidence="1 2" key="1">
    <citation type="submission" date="2013-11" db="EMBL/GenBank/DDBJ databases">
        <title>The Genome Sequence of Phytophthora parasitica P10297.</title>
        <authorList>
            <consortium name="The Broad Institute Genomics Platform"/>
            <person name="Russ C."/>
            <person name="Tyler B."/>
            <person name="Panabieres F."/>
            <person name="Shan W."/>
            <person name="Tripathy S."/>
            <person name="Grunwald N."/>
            <person name="Machado M."/>
            <person name="Johnson C.S."/>
            <person name="Walker B."/>
            <person name="Young S.K."/>
            <person name="Zeng Q."/>
            <person name="Gargeya S."/>
            <person name="Fitzgerald M."/>
            <person name="Haas B."/>
            <person name="Abouelleil A."/>
            <person name="Allen A.W."/>
            <person name="Alvarado L."/>
            <person name="Arachchi H.M."/>
            <person name="Berlin A.M."/>
            <person name="Chapman S.B."/>
            <person name="Gainer-Dewar J."/>
            <person name="Goldberg J."/>
            <person name="Griggs A."/>
            <person name="Gujja S."/>
            <person name="Hansen M."/>
            <person name="Howarth C."/>
            <person name="Imamovic A."/>
            <person name="Ireland A."/>
            <person name="Larimer J."/>
            <person name="McCowan C."/>
            <person name="Murphy C."/>
            <person name="Pearson M."/>
            <person name="Poon T.W."/>
            <person name="Priest M."/>
            <person name="Roberts A."/>
            <person name="Saif S."/>
            <person name="Shea T."/>
            <person name="Sisk P."/>
            <person name="Sykes S."/>
            <person name="Wortman J."/>
            <person name="Nusbaum C."/>
            <person name="Birren B."/>
        </authorList>
    </citation>
    <scope>NUCLEOTIDE SEQUENCE [LARGE SCALE GENOMIC DNA]</scope>
    <source>
        <strain evidence="1 2">P10297</strain>
    </source>
</reference>
<evidence type="ECO:0000313" key="2">
    <source>
        <dbReference type="Proteomes" id="UP000018948"/>
    </source>
</evidence>
<dbReference type="PANTHER" id="PTHR48471:SF1">
    <property type="entry name" value="DDE TNP4 DOMAIN-CONTAINING PROTEIN"/>
    <property type="match status" value="1"/>
</dbReference>
<evidence type="ECO:0000313" key="1">
    <source>
        <dbReference type="EMBL" id="ETP27580.1"/>
    </source>
</evidence>
<dbReference type="PANTHER" id="PTHR48471">
    <property type="entry name" value="DDE TNP4 DOMAIN-CONTAINING PROTEIN"/>
    <property type="match status" value="1"/>
</dbReference>
<feature type="non-terminal residue" evidence="1">
    <location>
        <position position="1"/>
    </location>
</feature>
<gene>
    <name evidence="1" type="ORF">F442_23143</name>
</gene>
<proteinExistence type="predicted"/>
<comment type="caution">
    <text evidence="1">The sequence shown here is derived from an EMBL/GenBank/DDBJ whole genome shotgun (WGS) entry which is preliminary data.</text>
</comment>
<sequence>FGGPPATVSRVITAAEEALSNALIGFDPARITWPSLNRQKALAKLISLRQPLVSFTWGFLDGKNYRILQPSNADLQNAHYNGWLHDLERRRYESRVPTSAHGSGA</sequence>
<evidence type="ECO:0008006" key="3">
    <source>
        <dbReference type="Google" id="ProtNLM"/>
    </source>
</evidence>
<dbReference type="AlphaFoldDB" id="W2XXK7"/>
<dbReference type="Proteomes" id="UP000018948">
    <property type="component" value="Unassembled WGS sequence"/>
</dbReference>
<accession>W2XXK7</accession>